<dbReference type="EMBL" id="CM004394">
    <property type="protein sequence ID" value="OAY42595.1"/>
    <property type="molecule type" value="Genomic_DNA"/>
</dbReference>
<gene>
    <name evidence="1" type="ORF">MANES_08G001200v8</name>
</gene>
<dbReference type="Gramene" id="Manes.08G001200.4.v8.1">
    <property type="protein sequence ID" value="Manes.08G001200.4.v8.1.CDS.1"/>
    <property type="gene ID" value="Manes.08G001200.v8.1"/>
</dbReference>
<accession>A0A2C9VDE2</accession>
<dbReference type="AlphaFoldDB" id="A0A2C9VDE2"/>
<organism evidence="1 2">
    <name type="scientific">Manihot esculenta</name>
    <name type="common">Cassava</name>
    <name type="synonym">Jatropha manihot</name>
    <dbReference type="NCBI Taxonomy" id="3983"/>
    <lineage>
        <taxon>Eukaryota</taxon>
        <taxon>Viridiplantae</taxon>
        <taxon>Streptophyta</taxon>
        <taxon>Embryophyta</taxon>
        <taxon>Tracheophyta</taxon>
        <taxon>Spermatophyta</taxon>
        <taxon>Magnoliopsida</taxon>
        <taxon>eudicotyledons</taxon>
        <taxon>Gunneridae</taxon>
        <taxon>Pentapetalae</taxon>
        <taxon>rosids</taxon>
        <taxon>fabids</taxon>
        <taxon>Malpighiales</taxon>
        <taxon>Euphorbiaceae</taxon>
        <taxon>Crotonoideae</taxon>
        <taxon>Manihoteae</taxon>
        <taxon>Manihot</taxon>
    </lineage>
</organism>
<reference evidence="2" key="1">
    <citation type="journal article" date="2016" name="Nat. Biotechnol.">
        <title>Sequencing wild and cultivated cassava and related species reveals extensive interspecific hybridization and genetic diversity.</title>
        <authorList>
            <person name="Bredeson J.V."/>
            <person name="Lyons J.B."/>
            <person name="Prochnik S.E."/>
            <person name="Wu G.A."/>
            <person name="Ha C.M."/>
            <person name="Edsinger-Gonzales E."/>
            <person name="Grimwood J."/>
            <person name="Schmutz J."/>
            <person name="Rabbi I.Y."/>
            <person name="Egesi C."/>
            <person name="Nauluvula P."/>
            <person name="Lebot V."/>
            <person name="Ndunguru J."/>
            <person name="Mkamilo G."/>
            <person name="Bart R.S."/>
            <person name="Setter T.L."/>
            <person name="Gleadow R.M."/>
            <person name="Kulakow P."/>
            <person name="Ferguson M.E."/>
            <person name="Rounsley S."/>
            <person name="Rokhsar D.S."/>
        </authorList>
    </citation>
    <scope>NUCLEOTIDE SEQUENCE [LARGE SCALE GENOMIC DNA]</scope>
    <source>
        <strain evidence="2">cv. AM560-2</strain>
    </source>
</reference>
<dbReference type="Proteomes" id="UP000091857">
    <property type="component" value="Chromosome 8"/>
</dbReference>
<evidence type="ECO:0000313" key="2">
    <source>
        <dbReference type="Proteomes" id="UP000091857"/>
    </source>
</evidence>
<protein>
    <submittedName>
        <fullName evidence="1">Uncharacterized protein</fullName>
    </submittedName>
</protein>
<name>A0A2C9VDE2_MANES</name>
<sequence length="53" mass="5916">MATGYGADRLESAVQVQWFNKVTNLLLIAWRMLLIILMMADHSCSANSVGEFV</sequence>
<proteinExistence type="predicted"/>
<keyword evidence="2" id="KW-1185">Reference proteome</keyword>
<dbReference type="Gramene" id="Manes.08G001200.5.v8.1">
    <property type="protein sequence ID" value="Manes.08G001200.5.v8.1.CDS.1"/>
    <property type="gene ID" value="Manes.08G001200.v8.1"/>
</dbReference>
<comment type="caution">
    <text evidence="1">The sequence shown here is derived from an EMBL/GenBank/DDBJ whole genome shotgun (WGS) entry which is preliminary data.</text>
</comment>
<evidence type="ECO:0000313" key="1">
    <source>
        <dbReference type="EMBL" id="OAY42595.1"/>
    </source>
</evidence>